<dbReference type="GO" id="GO:0000166">
    <property type="term" value="F:nucleotide binding"/>
    <property type="evidence" value="ECO:0007669"/>
    <property type="project" value="InterPro"/>
</dbReference>
<dbReference type="Pfam" id="PF01408">
    <property type="entry name" value="GFO_IDH_MocA"/>
    <property type="match status" value="1"/>
</dbReference>
<name>A0A7W8DNG1_9BACT</name>
<dbReference type="InterPro" id="IPR050463">
    <property type="entry name" value="Gfo/Idh/MocA_oxidrdct_glycsds"/>
</dbReference>
<proteinExistence type="predicted"/>
<dbReference type="PANTHER" id="PTHR43818:SF5">
    <property type="entry name" value="OXIDOREDUCTASE FAMILY PROTEIN"/>
    <property type="match status" value="1"/>
</dbReference>
<feature type="domain" description="Gfo/Idh/MocA-like oxidoreductase N-terminal" evidence="1">
    <location>
        <begin position="38"/>
        <end position="158"/>
    </location>
</feature>
<dbReference type="PROSITE" id="PS51318">
    <property type="entry name" value="TAT"/>
    <property type="match status" value="1"/>
</dbReference>
<comment type="caution">
    <text evidence="3">The sequence shown here is derived from an EMBL/GenBank/DDBJ whole genome shotgun (WGS) entry which is preliminary data.</text>
</comment>
<feature type="domain" description="Gfo/Idh/MocA-like oxidoreductase bacterial type C-terminal" evidence="2">
    <location>
        <begin position="166"/>
        <end position="426"/>
    </location>
</feature>
<dbReference type="SUPFAM" id="SSF55347">
    <property type="entry name" value="Glyceraldehyde-3-phosphate dehydrogenase-like, C-terminal domain"/>
    <property type="match status" value="1"/>
</dbReference>
<dbReference type="InterPro" id="IPR006311">
    <property type="entry name" value="TAT_signal"/>
</dbReference>
<protein>
    <submittedName>
        <fullName evidence="3">Putative dehydrogenase</fullName>
    </submittedName>
</protein>
<accession>A0A7W8DNG1</accession>
<dbReference type="InterPro" id="IPR043906">
    <property type="entry name" value="Gfo/Idh/MocA_OxRdtase_bact_C"/>
</dbReference>
<dbReference type="InterPro" id="IPR000683">
    <property type="entry name" value="Gfo/Idh/MocA-like_OxRdtase_N"/>
</dbReference>
<evidence type="ECO:0000259" key="1">
    <source>
        <dbReference type="Pfam" id="PF01408"/>
    </source>
</evidence>
<dbReference type="SUPFAM" id="SSF51735">
    <property type="entry name" value="NAD(P)-binding Rossmann-fold domains"/>
    <property type="match status" value="1"/>
</dbReference>
<dbReference type="Gene3D" id="3.30.360.10">
    <property type="entry name" value="Dihydrodipicolinate Reductase, domain 2"/>
    <property type="match status" value="1"/>
</dbReference>
<evidence type="ECO:0000259" key="2">
    <source>
        <dbReference type="Pfam" id="PF19051"/>
    </source>
</evidence>
<keyword evidence="4" id="KW-1185">Reference proteome</keyword>
<dbReference type="Gene3D" id="3.40.50.720">
    <property type="entry name" value="NAD(P)-binding Rossmann-like Domain"/>
    <property type="match status" value="1"/>
</dbReference>
<dbReference type="InterPro" id="IPR036291">
    <property type="entry name" value="NAD(P)-bd_dom_sf"/>
</dbReference>
<sequence>MSDHHSFSRRQFLKSAAPLILPAAVLGRAGAVSPNSKIRLACIGVGGQGTANLKAFLADERVQVVAICDVDGKHRERAMNLAKLTPADCYKDYRKVLARQDVDAVMNATPDHWHANVAIEAAKAGKDLFSEKPLGASIAEGRAICRAVAENKRVLQCGTWRRSGLKVRMACELVRNGYIGELKEIQVGVPGTFAIRGGYTGLEGPQEVPPHLDYAMWLGSAPERPYTEARCHFNFRWIDEYAPGYITDWGAHFVDVAQWGAGMDDTTPTEVEAMEVKRRAQGLYDAPEEYRIEYGYANGLKLSMFSTKDAATYGTKFIGSEGWVFTEAETLKASSIDILRIKMKEGDTRLYVSKHHHRNFIDAVISRERTAAPAEIAQRAATICHLGAISAKLQKGLKFDPKAEAFTGNDEANALLMRPMRDAWKI</sequence>
<dbReference type="Proteomes" id="UP000534294">
    <property type="component" value="Unassembled WGS sequence"/>
</dbReference>
<dbReference type="PANTHER" id="PTHR43818">
    <property type="entry name" value="BCDNA.GH03377"/>
    <property type="match status" value="1"/>
</dbReference>
<evidence type="ECO:0000313" key="3">
    <source>
        <dbReference type="EMBL" id="MBB5035886.1"/>
    </source>
</evidence>
<organism evidence="3 4">
    <name type="scientific">Prosthecobacter dejongeii</name>
    <dbReference type="NCBI Taxonomy" id="48465"/>
    <lineage>
        <taxon>Bacteria</taxon>
        <taxon>Pseudomonadati</taxon>
        <taxon>Verrucomicrobiota</taxon>
        <taxon>Verrucomicrobiia</taxon>
        <taxon>Verrucomicrobiales</taxon>
        <taxon>Verrucomicrobiaceae</taxon>
        <taxon>Prosthecobacter</taxon>
    </lineage>
</organism>
<dbReference type="AlphaFoldDB" id="A0A7W8DNG1"/>
<gene>
    <name evidence="3" type="ORF">HNQ64_000120</name>
</gene>
<dbReference type="Pfam" id="PF19051">
    <property type="entry name" value="GFO_IDH_MocA_C2"/>
    <property type="match status" value="1"/>
</dbReference>
<evidence type="ECO:0000313" key="4">
    <source>
        <dbReference type="Proteomes" id="UP000534294"/>
    </source>
</evidence>
<dbReference type="EMBL" id="JACHIF010000001">
    <property type="protein sequence ID" value="MBB5035886.1"/>
    <property type="molecule type" value="Genomic_DNA"/>
</dbReference>
<dbReference type="RefSeq" id="WP_184204342.1">
    <property type="nucleotide sequence ID" value="NZ_JACHIF010000001.1"/>
</dbReference>
<reference evidence="3 4" key="1">
    <citation type="submission" date="2020-08" db="EMBL/GenBank/DDBJ databases">
        <title>Genomic Encyclopedia of Type Strains, Phase IV (KMG-IV): sequencing the most valuable type-strain genomes for metagenomic binning, comparative biology and taxonomic classification.</title>
        <authorList>
            <person name="Goeker M."/>
        </authorList>
    </citation>
    <scope>NUCLEOTIDE SEQUENCE [LARGE SCALE GENOMIC DNA]</scope>
    <source>
        <strain evidence="3 4">DSM 12251</strain>
    </source>
</reference>